<evidence type="ECO:0000256" key="1">
    <source>
        <dbReference type="SAM" id="MobiDB-lite"/>
    </source>
</evidence>
<proteinExistence type="predicted"/>
<sequence length="88" mass="9713">MDQNPKGINLLQSSWRPTFFSGGAHLLLLRRSGTSFLSPAAAALRSTREAVTVRRRCQCLPPIRASPVPTHEPANNRVNLQQPSFTCD</sequence>
<keyword evidence="3" id="KW-1185">Reference proteome</keyword>
<protein>
    <submittedName>
        <fullName evidence="2">Uncharacterized protein</fullName>
    </submittedName>
</protein>
<evidence type="ECO:0000313" key="2">
    <source>
        <dbReference type="EMBL" id="MED6175585.1"/>
    </source>
</evidence>
<evidence type="ECO:0000313" key="3">
    <source>
        <dbReference type="Proteomes" id="UP001341840"/>
    </source>
</evidence>
<feature type="region of interest" description="Disordered" evidence="1">
    <location>
        <begin position="64"/>
        <end position="88"/>
    </location>
</feature>
<gene>
    <name evidence="2" type="ORF">PIB30_079781</name>
</gene>
<dbReference type="EMBL" id="JASCZI010152176">
    <property type="protein sequence ID" value="MED6175585.1"/>
    <property type="molecule type" value="Genomic_DNA"/>
</dbReference>
<comment type="caution">
    <text evidence="2">The sequence shown here is derived from an EMBL/GenBank/DDBJ whole genome shotgun (WGS) entry which is preliminary data.</text>
</comment>
<reference evidence="2 3" key="1">
    <citation type="journal article" date="2023" name="Plants (Basel)">
        <title>Bridging the Gap: Combining Genomics and Transcriptomics Approaches to Understand Stylosanthes scabra, an Orphan Legume from the Brazilian Caatinga.</title>
        <authorList>
            <person name="Ferreira-Neto J.R.C."/>
            <person name="da Silva M.D."/>
            <person name="Binneck E."/>
            <person name="de Melo N.F."/>
            <person name="da Silva R.H."/>
            <person name="de Melo A.L.T.M."/>
            <person name="Pandolfi V."/>
            <person name="Bustamante F.O."/>
            <person name="Brasileiro-Vidal A.C."/>
            <person name="Benko-Iseppon A.M."/>
        </authorList>
    </citation>
    <scope>NUCLEOTIDE SEQUENCE [LARGE SCALE GENOMIC DNA]</scope>
    <source>
        <tissue evidence="2">Leaves</tissue>
    </source>
</reference>
<accession>A0ABU6VS94</accession>
<organism evidence="2 3">
    <name type="scientific">Stylosanthes scabra</name>
    <dbReference type="NCBI Taxonomy" id="79078"/>
    <lineage>
        <taxon>Eukaryota</taxon>
        <taxon>Viridiplantae</taxon>
        <taxon>Streptophyta</taxon>
        <taxon>Embryophyta</taxon>
        <taxon>Tracheophyta</taxon>
        <taxon>Spermatophyta</taxon>
        <taxon>Magnoliopsida</taxon>
        <taxon>eudicotyledons</taxon>
        <taxon>Gunneridae</taxon>
        <taxon>Pentapetalae</taxon>
        <taxon>rosids</taxon>
        <taxon>fabids</taxon>
        <taxon>Fabales</taxon>
        <taxon>Fabaceae</taxon>
        <taxon>Papilionoideae</taxon>
        <taxon>50 kb inversion clade</taxon>
        <taxon>dalbergioids sensu lato</taxon>
        <taxon>Dalbergieae</taxon>
        <taxon>Pterocarpus clade</taxon>
        <taxon>Stylosanthes</taxon>
    </lineage>
</organism>
<feature type="compositionally biased region" description="Polar residues" evidence="1">
    <location>
        <begin position="76"/>
        <end position="88"/>
    </location>
</feature>
<dbReference type="Proteomes" id="UP001341840">
    <property type="component" value="Unassembled WGS sequence"/>
</dbReference>
<name>A0ABU6VS94_9FABA</name>